<dbReference type="Gene3D" id="3.40.970.30">
    <property type="entry name" value="yp_829618.1 like domains"/>
    <property type="match status" value="1"/>
</dbReference>
<keyword evidence="1" id="KW-0812">Transmembrane</keyword>
<reference evidence="3 4" key="1">
    <citation type="submission" date="2020-01" db="EMBL/GenBank/DDBJ databases">
        <authorList>
            <person name="Chen S."/>
        </authorList>
    </citation>
    <scope>NUCLEOTIDE SEQUENCE [LARGE SCALE GENOMIC DNA]</scope>
    <source>
        <strain evidence="3 4">GS-10</strain>
    </source>
</reference>
<accession>A0A6L8LNR0</accession>
<evidence type="ECO:0000313" key="3">
    <source>
        <dbReference type="EMBL" id="MYM56220.1"/>
    </source>
</evidence>
<name>A0A6L8LNR0_9RHOB</name>
<comment type="caution">
    <text evidence="3">The sequence shown here is derived from an EMBL/GenBank/DDBJ whole genome shotgun (WGS) entry which is preliminary data.</text>
</comment>
<feature type="transmembrane region" description="Helical" evidence="1">
    <location>
        <begin position="65"/>
        <end position="87"/>
    </location>
</feature>
<dbReference type="AlphaFoldDB" id="A0A6L8LNR0"/>
<organism evidence="3 4">
    <name type="scientific">Thalassovita mangrovi</name>
    <dbReference type="NCBI Taxonomy" id="2692236"/>
    <lineage>
        <taxon>Bacteria</taxon>
        <taxon>Pseudomonadati</taxon>
        <taxon>Pseudomonadota</taxon>
        <taxon>Alphaproteobacteria</taxon>
        <taxon>Rhodobacterales</taxon>
        <taxon>Roseobacteraceae</taxon>
        <taxon>Thalassovita</taxon>
    </lineage>
</organism>
<dbReference type="RefSeq" id="WP_160974061.1">
    <property type="nucleotide sequence ID" value="NZ_WWEN01000005.1"/>
</dbReference>
<evidence type="ECO:0000259" key="2">
    <source>
        <dbReference type="Pfam" id="PF25056"/>
    </source>
</evidence>
<dbReference type="Pfam" id="PF25056">
    <property type="entry name" value="DUF7793"/>
    <property type="match status" value="1"/>
</dbReference>
<dbReference type="Proteomes" id="UP000479043">
    <property type="component" value="Unassembled WGS sequence"/>
</dbReference>
<dbReference type="InterPro" id="IPR056695">
    <property type="entry name" value="DUF7793"/>
</dbReference>
<proteinExistence type="predicted"/>
<protein>
    <submittedName>
        <fullName evidence="3">STAS/SEC14 domain-containing protein</fullName>
    </submittedName>
</protein>
<dbReference type="EMBL" id="WWEN01000005">
    <property type="protein sequence ID" value="MYM56220.1"/>
    <property type="molecule type" value="Genomic_DNA"/>
</dbReference>
<sequence length="112" mass="12143">MTMGEDGIIRFRVSPGATVNAAAAQQCVTGASQLAGSAKQLLLIDMRGLRDINRDARRIYNDGPAFAVALLIGSPISKVIGSFFLGLNKPSYPLRLFTSEQEAVKWLKDFID</sequence>
<keyword evidence="1" id="KW-0472">Membrane</keyword>
<evidence type="ECO:0000313" key="4">
    <source>
        <dbReference type="Proteomes" id="UP000479043"/>
    </source>
</evidence>
<dbReference type="Gene3D" id="3.40.1680.10">
    <property type="entry name" value="yp_829618.1 domain like"/>
    <property type="match status" value="1"/>
</dbReference>
<keyword evidence="1" id="KW-1133">Transmembrane helix</keyword>
<evidence type="ECO:0000256" key="1">
    <source>
        <dbReference type="SAM" id="Phobius"/>
    </source>
</evidence>
<gene>
    <name evidence="3" type="ORF">GR167_12960</name>
</gene>
<feature type="domain" description="DUF7793" evidence="2">
    <location>
        <begin position="5"/>
        <end position="110"/>
    </location>
</feature>
<keyword evidence="4" id="KW-1185">Reference proteome</keyword>